<evidence type="ECO:0000256" key="4">
    <source>
        <dbReference type="ARBA" id="ARBA00022771"/>
    </source>
</evidence>
<dbReference type="VEuPathDB" id="FungiDB:MPH_02925"/>
<feature type="region of interest" description="Disordered" evidence="8">
    <location>
        <begin position="67"/>
        <end position="90"/>
    </location>
</feature>
<evidence type="ECO:0000256" key="7">
    <source>
        <dbReference type="PROSITE-ProRule" id="PRU00042"/>
    </source>
</evidence>
<keyword evidence="2" id="KW-0479">Metal-binding</keyword>
<dbReference type="EMBL" id="AHHD01000109">
    <property type="protein sequence ID" value="EKG19779.1"/>
    <property type="molecule type" value="Genomic_DNA"/>
</dbReference>
<evidence type="ECO:0000256" key="6">
    <source>
        <dbReference type="ARBA" id="ARBA00023242"/>
    </source>
</evidence>
<dbReference type="AlphaFoldDB" id="K2SBK3"/>
<dbReference type="GO" id="GO:0008270">
    <property type="term" value="F:zinc ion binding"/>
    <property type="evidence" value="ECO:0007669"/>
    <property type="project" value="UniProtKB-KW"/>
</dbReference>
<feature type="domain" description="C2H2-type" evidence="9">
    <location>
        <begin position="5"/>
        <end position="32"/>
    </location>
</feature>
<comment type="caution">
    <text evidence="10">The sequence shown here is derived from an EMBL/GenBank/DDBJ whole genome shotgun (WGS) entry which is preliminary data.</text>
</comment>
<dbReference type="CDD" id="cd12148">
    <property type="entry name" value="fungal_TF_MHR"/>
    <property type="match status" value="1"/>
</dbReference>
<reference evidence="10 11" key="1">
    <citation type="journal article" date="2012" name="BMC Genomics">
        <title>Tools to kill: Genome of one of the most destructive plant pathogenic fungi Macrophomina phaseolina.</title>
        <authorList>
            <person name="Islam M.S."/>
            <person name="Haque M.S."/>
            <person name="Islam M.M."/>
            <person name="Emdad E.M."/>
            <person name="Halim A."/>
            <person name="Hossen Q.M.M."/>
            <person name="Hossain M.Z."/>
            <person name="Ahmed B."/>
            <person name="Rahim S."/>
            <person name="Rahman M.S."/>
            <person name="Alam M.M."/>
            <person name="Hou S."/>
            <person name="Wan X."/>
            <person name="Saito J.A."/>
            <person name="Alam M."/>
        </authorList>
    </citation>
    <scope>NUCLEOTIDE SEQUENCE [LARGE SCALE GENOMIC DNA]</scope>
    <source>
        <strain evidence="10 11">MS6</strain>
    </source>
</reference>
<dbReference type="eggNOG" id="KOG1721">
    <property type="taxonomic scope" value="Eukaryota"/>
</dbReference>
<dbReference type="HOGENOM" id="CLU_023184_0_0_1"/>
<dbReference type="InterPro" id="IPR007219">
    <property type="entry name" value="XnlR_reg_dom"/>
</dbReference>
<evidence type="ECO:0000256" key="8">
    <source>
        <dbReference type="SAM" id="MobiDB-lite"/>
    </source>
</evidence>
<protein>
    <submittedName>
        <fullName evidence="10">Zinc finger C2H2-type protein</fullName>
    </submittedName>
</protein>
<organism evidence="10 11">
    <name type="scientific">Macrophomina phaseolina (strain MS6)</name>
    <name type="common">Charcoal rot fungus</name>
    <dbReference type="NCBI Taxonomy" id="1126212"/>
    <lineage>
        <taxon>Eukaryota</taxon>
        <taxon>Fungi</taxon>
        <taxon>Dikarya</taxon>
        <taxon>Ascomycota</taxon>
        <taxon>Pezizomycotina</taxon>
        <taxon>Dothideomycetes</taxon>
        <taxon>Dothideomycetes incertae sedis</taxon>
        <taxon>Botryosphaeriales</taxon>
        <taxon>Botryosphaeriaceae</taxon>
        <taxon>Macrophomina</taxon>
    </lineage>
</organism>
<evidence type="ECO:0000256" key="3">
    <source>
        <dbReference type="ARBA" id="ARBA00022737"/>
    </source>
</evidence>
<accession>K2SBK3</accession>
<evidence type="ECO:0000256" key="5">
    <source>
        <dbReference type="ARBA" id="ARBA00022833"/>
    </source>
</evidence>
<dbReference type="Gene3D" id="3.30.160.60">
    <property type="entry name" value="Classic Zinc Finger"/>
    <property type="match status" value="1"/>
</dbReference>
<evidence type="ECO:0000256" key="1">
    <source>
        <dbReference type="ARBA" id="ARBA00004123"/>
    </source>
</evidence>
<keyword evidence="6" id="KW-0539">Nucleus</keyword>
<gene>
    <name evidence="10" type="ORF">MPH_02925</name>
</gene>
<dbReference type="InterPro" id="IPR036236">
    <property type="entry name" value="Znf_C2H2_sf"/>
</dbReference>
<dbReference type="InterPro" id="IPR051059">
    <property type="entry name" value="VerF-like"/>
</dbReference>
<dbReference type="GO" id="GO:0000978">
    <property type="term" value="F:RNA polymerase II cis-regulatory region sequence-specific DNA binding"/>
    <property type="evidence" value="ECO:0007669"/>
    <property type="project" value="InterPro"/>
</dbReference>
<dbReference type="GO" id="GO:0000785">
    <property type="term" value="C:chromatin"/>
    <property type="evidence" value="ECO:0007669"/>
    <property type="project" value="TreeGrafter"/>
</dbReference>
<evidence type="ECO:0000259" key="9">
    <source>
        <dbReference type="PROSITE" id="PS50157"/>
    </source>
</evidence>
<evidence type="ECO:0000256" key="2">
    <source>
        <dbReference type="ARBA" id="ARBA00022723"/>
    </source>
</evidence>
<dbReference type="GO" id="GO:0005634">
    <property type="term" value="C:nucleus"/>
    <property type="evidence" value="ECO:0007669"/>
    <property type="project" value="UniProtKB-SubCell"/>
</dbReference>
<dbReference type="PROSITE" id="PS00028">
    <property type="entry name" value="ZINC_FINGER_C2H2_1"/>
    <property type="match status" value="1"/>
</dbReference>
<dbReference type="InParanoid" id="K2SBK3"/>
<name>K2SBK3_MACPH</name>
<dbReference type="PROSITE" id="PS50157">
    <property type="entry name" value="ZINC_FINGER_C2H2_2"/>
    <property type="match status" value="1"/>
</dbReference>
<dbReference type="OrthoDB" id="10018191at2759"/>
<dbReference type="PANTHER" id="PTHR40626:SF11">
    <property type="entry name" value="ZINC FINGER PROTEIN YPR022C"/>
    <property type="match status" value="1"/>
</dbReference>
<dbReference type="Proteomes" id="UP000007129">
    <property type="component" value="Unassembled WGS sequence"/>
</dbReference>
<keyword evidence="3" id="KW-0677">Repeat</keyword>
<keyword evidence="4 7" id="KW-0863">Zinc-finger</keyword>
<dbReference type="InterPro" id="IPR013087">
    <property type="entry name" value="Znf_C2H2_type"/>
</dbReference>
<evidence type="ECO:0000313" key="10">
    <source>
        <dbReference type="EMBL" id="EKG19779.1"/>
    </source>
</evidence>
<comment type="subcellular location">
    <subcellularLocation>
        <location evidence="1">Nucleus</location>
    </subcellularLocation>
</comment>
<keyword evidence="5" id="KW-0862">Zinc</keyword>
<dbReference type="SUPFAM" id="SSF57667">
    <property type="entry name" value="beta-beta-alpha zinc fingers"/>
    <property type="match status" value="1"/>
</dbReference>
<dbReference type="Pfam" id="PF04082">
    <property type="entry name" value="Fungal_trans"/>
    <property type="match status" value="1"/>
</dbReference>
<dbReference type="SMART" id="SM00355">
    <property type="entry name" value="ZnF_C2H2"/>
    <property type="match status" value="2"/>
</dbReference>
<dbReference type="STRING" id="1126212.K2SBK3"/>
<dbReference type="GO" id="GO:0006351">
    <property type="term" value="P:DNA-templated transcription"/>
    <property type="evidence" value="ECO:0007669"/>
    <property type="project" value="InterPro"/>
</dbReference>
<proteinExistence type="predicted"/>
<sequence>MSGSFACSQCKATFGRIAHLRRHQKTHRAEKPYVCQFCPVASSRKDVIVRHKKNFHRDAMQVTLMPRASFPDDSDGSSQGHAPPQPDLQPVGLDNAALDYAVELDLFNFAATPFGETAGFDYTTATQPLQSPVNALTGNALSCDQTHFSHQDFASSEDADYANARANLVLYDINQTLADFQFPSKHAVHRSVHAFFKHMAPYMPIVHKPTFSIASVASPLLIEIVACGSLYLGEHATAAKMHAAAERVMFQVTQYESYSKDGKFEVWMLQTYLLMSCFGAYGGDVDVQEQSANVFPYAIKLTQDALKELDACPALTYRDWVYRETISRCVACAVEIGAGLASTHQCLTVPFLDASFPLPSHMATWQEDEVNWHGYTQQDDSRQALNTIFSGQKPTSSISELGLVSLVSMLLWRLCSFKLLTNSHHLDLYTDFVEKVERAIRIFDNMLQDQTTYDLPHPLLLSARFHLNTAVYHLYGSKILTEMKRLVEFPDEARLSGNAHSPKLHFALIRAAEALQSDCRLGISYLQRIAPHHYSPICTIACYEGGLLLTWYLMMKPSLSSGLESTEKLDQLIEDSFAEVEGLREANYNRQSTLPLVIVADLLSNRSVWQWPSCISKKLRKII</sequence>
<dbReference type="PANTHER" id="PTHR40626">
    <property type="entry name" value="MIP31509P"/>
    <property type="match status" value="1"/>
</dbReference>
<evidence type="ECO:0000313" key="11">
    <source>
        <dbReference type="Proteomes" id="UP000007129"/>
    </source>
</evidence>
<dbReference type="GO" id="GO:0000981">
    <property type="term" value="F:DNA-binding transcription factor activity, RNA polymerase II-specific"/>
    <property type="evidence" value="ECO:0007669"/>
    <property type="project" value="InterPro"/>
</dbReference>